<organism evidence="1 2">
    <name type="scientific">Faecalitalea cylindroides ATCC 27803</name>
    <dbReference type="NCBI Taxonomy" id="649755"/>
    <lineage>
        <taxon>Bacteria</taxon>
        <taxon>Bacillati</taxon>
        <taxon>Bacillota</taxon>
        <taxon>Erysipelotrichia</taxon>
        <taxon>Erysipelotrichales</taxon>
        <taxon>Erysipelotrichaceae</taxon>
        <taxon>Faecalitalea</taxon>
    </lineage>
</organism>
<accession>U2RA54</accession>
<dbReference type="Proteomes" id="UP000016658">
    <property type="component" value="Unassembled WGS sequence"/>
</dbReference>
<comment type="caution">
    <text evidence="1">The sequence shown here is derived from an EMBL/GenBank/DDBJ whole genome shotgun (WGS) entry which is preliminary data.</text>
</comment>
<feature type="non-terminal residue" evidence="1">
    <location>
        <position position="43"/>
    </location>
</feature>
<protein>
    <submittedName>
        <fullName evidence="1">Uncharacterized protein</fullName>
    </submittedName>
</protein>
<dbReference type="EMBL" id="AWVI01000003">
    <property type="protein sequence ID" value="ERK47592.1"/>
    <property type="molecule type" value="Genomic_DNA"/>
</dbReference>
<evidence type="ECO:0000313" key="1">
    <source>
        <dbReference type="EMBL" id="ERK47592.1"/>
    </source>
</evidence>
<reference evidence="1 2" key="1">
    <citation type="submission" date="2013-06" db="EMBL/GenBank/DDBJ databases">
        <authorList>
            <person name="Weinstock G."/>
            <person name="Sodergren E."/>
            <person name="Lobos E.A."/>
            <person name="Fulton L."/>
            <person name="Fulton R."/>
            <person name="Courtney L."/>
            <person name="Fronick C."/>
            <person name="O'Laughlin M."/>
            <person name="Godfrey J."/>
            <person name="Wilson R.M."/>
            <person name="Miner T."/>
            <person name="Farmer C."/>
            <person name="Delehaunty K."/>
            <person name="Cordes M."/>
            <person name="Minx P."/>
            <person name="Tomlinson C."/>
            <person name="Chen J."/>
            <person name="Wollam A."/>
            <person name="Pepin K.H."/>
            <person name="Bhonagiri V."/>
            <person name="Zhang X."/>
            <person name="Warren W."/>
            <person name="Mitreva M."/>
            <person name="Mardis E.R."/>
            <person name="Wilson R.K."/>
        </authorList>
    </citation>
    <scope>NUCLEOTIDE SEQUENCE [LARGE SCALE GENOMIC DNA]</scope>
    <source>
        <strain evidence="1 2">ATCC 27803</strain>
    </source>
</reference>
<proteinExistence type="predicted"/>
<dbReference type="AlphaFoldDB" id="U2RA54"/>
<dbReference type="HOGENOM" id="CLU_209049_0_0_9"/>
<gene>
    <name evidence="1" type="ORF">HMPREF0367_00081</name>
</gene>
<name>U2RA54_9FIRM</name>
<evidence type="ECO:0000313" key="2">
    <source>
        <dbReference type="Proteomes" id="UP000016658"/>
    </source>
</evidence>
<sequence>MIFKLAVEMAVMMNVVAANNSINPVSLERLRGECVKEVKRLNG</sequence>